<dbReference type="STRING" id="716928.GCA_000261485_04636"/>
<dbReference type="Proteomes" id="UP000217211">
    <property type="component" value="Chromosome"/>
</dbReference>
<evidence type="ECO:0000313" key="2">
    <source>
        <dbReference type="Proteomes" id="UP000217211"/>
    </source>
</evidence>
<accession>A0A249PBF6</accession>
<dbReference type="RefSeq" id="WP_244426711.1">
    <property type="nucleotide sequence ID" value="NZ_AJQT01000104.1"/>
</dbReference>
<organism evidence="1 2">
    <name type="scientific">Sinorhizobium sojae CCBAU 05684</name>
    <dbReference type="NCBI Taxonomy" id="716928"/>
    <lineage>
        <taxon>Bacteria</taxon>
        <taxon>Pseudomonadati</taxon>
        <taxon>Pseudomonadota</taxon>
        <taxon>Alphaproteobacteria</taxon>
        <taxon>Hyphomicrobiales</taxon>
        <taxon>Rhizobiaceae</taxon>
        <taxon>Sinorhizobium/Ensifer group</taxon>
        <taxon>Sinorhizobium</taxon>
    </lineage>
</organism>
<gene>
    <name evidence="1" type="ORF">SJ05684_c17990</name>
</gene>
<keyword evidence="2" id="KW-1185">Reference proteome</keyword>
<dbReference type="EMBL" id="CP023067">
    <property type="protein sequence ID" value="ASY63241.1"/>
    <property type="molecule type" value="Genomic_DNA"/>
</dbReference>
<protein>
    <submittedName>
        <fullName evidence="1">Uncharacterized protein</fullName>
    </submittedName>
</protein>
<reference evidence="1 2" key="1">
    <citation type="submission" date="2017-08" db="EMBL/GenBank/DDBJ databases">
        <title>Multipartite genome sequences of Sinorhizobium species nodulating soybeans.</title>
        <authorList>
            <person name="Tian C.F."/>
        </authorList>
    </citation>
    <scope>NUCLEOTIDE SEQUENCE [LARGE SCALE GENOMIC DNA]</scope>
    <source>
        <strain evidence="1 2">CCBAU 05684</strain>
    </source>
</reference>
<dbReference type="AlphaFoldDB" id="A0A249PBF6"/>
<dbReference type="KEGG" id="esj:SJ05684_c17990"/>
<proteinExistence type="predicted"/>
<sequence length="66" mass="6762">MVTTIAEGEAGVPVRFEATLGEGQSLVISVPGRLHEPGRALEISRAGGRLLVTGIDSAPKLVRAGP</sequence>
<evidence type="ECO:0000313" key="1">
    <source>
        <dbReference type="EMBL" id="ASY63241.1"/>
    </source>
</evidence>
<name>A0A249PBF6_9HYPH</name>